<dbReference type="CDD" id="cd00190">
    <property type="entry name" value="Tryp_SPc"/>
    <property type="match status" value="1"/>
</dbReference>
<dbReference type="PRINTS" id="PR00722">
    <property type="entry name" value="CHYMOTRYPSIN"/>
</dbReference>
<evidence type="ECO:0000256" key="4">
    <source>
        <dbReference type="ARBA" id="ARBA00036320"/>
    </source>
</evidence>
<dbReference type="AlphaFoldDB" id="A0A8C4TGA0"/>
<dbReference type="PROSITE" id="PS50240">
    <property type="entry name" value="TRYPSIN_DOM"/>
    <property type="match status" value="1"/>
</dbReference>
<dbReference type="RefSeq" id="XP_028672191.1">
    <property type="nucleotide sequence ID" value="XM_028816358.2"/>
</dbReference>
<dbReference type="InterPro" id="IPR001254">
    <property type="entry name" value="Trypsin_dom"/>
</dbReference>
<dbReference type="InterPro" id="IPR043504">
    <property type="entry name" value="Peptidase_S1_PA_chymotrypsin"/>
</dbReference>
<name>A0A8C4TGA0_ERPCA</name>
<evidence type="ECO:0000313" key="9">
    <source>
        <dbReference type="Proteomes" id="UP000694620"/>
    </source>
</evidence>
<dbReference type="SUPFAM" id="SSF50494">
    <property type="entry name" value="Trypsin-like serine proteases"/>
    <property type="match status" value="1"/>
</dbReference>
<dbReference type="InterPro" id="IPR001314">
    <property type="entry name" value="Peptidase_S1A"/>
</dbReference>
<dbReference type="GO" id="GO:0006508">
    <property type="term" value="P:proteolysis"/>
    <property type="evidence" value="ECO:0007669"/>
    <property type="project" value="InterPro"/>
</dbReference>
<dbReference type="PANTHER" id="PTHR24271:SF55">
    <property type="entry name" value="SERINE PROTEASE 57"/>
    <property type="match status" value="1"/>
</dbReference>
<feature type="chain" id="PRO_5034026645" description="trypsin" evidence="6">
    <location>
        <begin position="22"/>
        <end position="247"/>
    </location>
</feature>
<accession>A0A8C4TGA0</accession>
<evidence type="ECO:0000313" key="8">
    <source>
        <dbReference type="Ensembl" id="ENSECRP00000030200.1"/>
    </source>
</evidence>
<dbReference type="InterPro" id="IPR009003">
    <property type="entry name" value="Peptidase_S1_PA"/>
</dbReference>
<dbReference type="GO" id="GO:0004252">
    <property type="term" value="F:serine-type endopeptidase activity"/>
    <property type="evidence" value="ECO:0007669"/>
    <property type="project" value="UniProtKB-EC"/>
</dbReference>
<evidence type="ECO:0000256" key="5">
    <source>
        <dbReference type="ARBA" id="ARBA00038868"/>
    </source>
</evidence>
<feature type="signal peptide" evidence="6">
    <location>
        <begin position="1"/>
        <end position="21"/>
    </location>
</feature>
<reference evidence="8" key="1">
    <citation type="submission" date="2021-06" db="EMBL/GenBank/DDBJ databases">
        <authorList>
            <consortium name="Wellcome Sanger Institute Data Sharing"/>
        </authorList>
    </citation>
    <scope>NUCLEOTIDE SEQUENCE [LARGE SCALE GENOMIC DNA]</scope>
</reference>
<evidence type="ECO:0000256" key="6">
    <source>
        <dbReference type="SAM" id="SignalP"/>
    </source>
</evidence>
<dbReference type="GeneID" id="114662724"/>
<dbReference type="Ensembl" id="ENSECRT00000030843.1">
    <property type="protein sequence ID" value="ENSECRP00000030200.1"/>
    <property type="gene ID" value="ENSECRG00000020504.1"/>
</dbReference>
<evidence type="ECO:0000259" key="7">
    <source>
        <dbReference type="PROSITE" id="PS50240"/>
    </source>
</evidence>
<evidence type="ECO:0000256" key="3">
    <source>
        <dbReference type="ARBA" id="ARBA00023157"/>
    </source>
</evidence>
<proteinExistence type="predicted"/>
<dbReference type="Pfam" id="PF00089">
    <property type="entry name" value="Trypsin"/>
    <property type="match status" value="1"/>
</dbReference>
<gene>
    <name evidence="8" type="primary">LOC114662724</name>
</gene>
<dbReference type="SMART" id="SM00020">
    <property type="entry name" value="Tryp_SPc"/>
    <property type="match status" value="1"/>
</dbReference>
<evidence type="ECO:0000256" key="2">
    <source>
        <dbReference type="ARBA" id="ARBA00023145"/>
    </source>
</evidence>
<dbReference type="GO" id="GO:0005576">
    <property type="term" value="C:extracellular region"/>
    <property type="evidence" value="ECO:0007669"/>
    <property type="project" value="UniProtKB-SubCell"/>
</dbReference>
<keyword evidence="3" id="KW-1015">Disulfide bond</keyword>
<dbReference type="PANTHER" id="PTHR24271">
    <property type="entry name" value="KALLIKREIN-RELATED"/>
    <property type="match status" value="1"/>
</dbReference>
<sequence>MSPLQFYCLLVLLSIFGRGSSRDGIVGGQEAAPHSRPYMVSLQVDGIHDCGGVLLREDFVLTAAHCDKSYVALLGAHSLKDHESSKQRIEVAKSIPYPTYKTGDLENDIQLLKLKSNATLNCYVSPIPVKDCSCLPRHVLCSTAGWGDMYDNYTFPDRLREVNTTVIGKRRCAHTWPTVTRRMICATDHGAVQGFCSGDSGGPLVCDGVCEGVVSFSHLKCGDPRYPDVYTRVCMYNRWIRWVMRRY</sequence>
<dbReference type="InterPro" id="IPR018114">
    <property type="entry name" value="TRYPSIN_HIS"/>
</dbReference>
<keyword evidence="2" id="KW-0865">Zymogen</keyword>
<comment type="catalytic activity">
    <reaction evidence="4">
        <text>Preferential cleavage: Arg-|-Xaa, Lys-|-Xaa.</text>
        <dbReference type="EC" id="3.4.21.4"/>
    </reaction>
</comment>
<dbReference type="OrthoDB" id="5597713at2759"/>
<dbReference type="Proteomes" id="UP000694620">
    <property type="component" value="Chromosome 12"/>
</dbReference>
<organism evidence="8 9">
    <name type="scientific">Erpetoichthys calabaricus</name>
    <name type="common">Rope fish</name>
    <name type="synonym">Calamoichthys calabaricus</name>
    <dbReference type="NCBI Taxonomy" id="27687"/>
    <lineage>
        <taxon>Eukaryota</taxon>
        <taxon>Metazoa</taxon>
        <taxon>Chordata</taxon>
        <taxon>Craniata</taxon>
        <taxon>Vertebrata</taxon>
        <taxon>Euteleostomi</taxon>
        <taxon>Actinopterygii</taxon>
        <taxon>Polypteriformes</taxon>
        <taxon>Polypteridae</taxon>
        <taxon>Erpetoichthys</taxon>
    </lineage>
</organism>
<dbReference type="Gene3D" id="2.40.10.10">
    <property type="entry name" value="Trypsin-like serine proteases"/>
    <property type="match status" value="2"/>
</dbReference>
<protein>
    <recommendedName>
        <fullName evidence="5">trypsin</fullName>
        <ecNumber evidence="5">3.4.21.4</ecNumber>
    </recommendedName>
</protein>
<reference evidence="8" key="3">
    <citation type="submission" date="2025-09" db="UniProtKB">
        <authorList>
            <consortium name="Ensembl"/>
        </authorList>
    </citation>
    <scope>IDENTIFICATION</scope>
</reference>
<evidence type="ECO:0000256" key="1">
    <source>
        <dbReference type="ARBA" id="ARBA00004239"/>
    </source>
</evidence>
<keyword evidence="6" id="KW-0732">Signal</keyword>
<dbReference type="FunFam" id="2.40.10.10:FF:000005">
    <property type="entry name" value="Serine protease 37"/>
    <property type="match status" value="1"/>
</dbReference>
<dbReference type="EC" id="3.4.21.4" evidence="5"/>
<dbReference type="GeneTree" id="ENSGT01030000234551"/>
<reference evidence="8" key="2">
    <citation type="submission" date="2025-08" db="UniProtKB">
        <authorList>
            <consortium name="Ensembl"/>
        </authorList>
    </citation>
    <scope>IDENTIFICATION</scope>
</reference>
<dbReference type="PROSITE" id="PS00134">
    <property type="entry name" value="TRYPSIN_HIS"/>
    <property type="match status" value="1"/>
</dbReference>
<comment type="subcellular location">
    <subcellularLocation>
        <location evidence="1">Secreted</location>
        <location evidence="1">Extracellular space</location>
    </subcellularLocation>
</comment>
<keyword evidence="9" id="KW-1185">Reference proteome</keyword>
<feature type="domain" description="Peptidase S1" evidence="7">
    <location>
        <begin position="25"/>
        <end position="245"/>
    </location>
</feature>